<dbReference type="Proteomes" id="UP000619260">
    <property type="component" value="Unassembled WGS sequence"/>
</dbReference>
<keyword evidence="6 8" id="KW-1133">Transmembrane helix</keyword>
<evidence type="ECO:0000256" key="1">
    <source>
        <dbReference type="ARBA" id="ARBA00004651"/>
    </source>
</evidence>
<protein>
    <recommendedName>
        <fullName evidence="8">Probable membrane transporter protein</fullName>
    </recommendedName>
</protein>
<evidence type="ECO:0000256" key="6">
    <source>
        <dbReference type="ARBA" id="ARBA00022989"/>
    </source>
</evidence>
<dbReference type="PANTHER" id="PTHR30269">
    <property type="entry name" value="TRANSMEMBRANE PROTEIN YFCA"/>
    <property type="match status" value="1"/>
</dbReference>
<evidence type="ECO:0000256" key="8">
    <source>
        <dbReference type="RuleBase" id="RU363041"/>
    </source>
</evidence>
<keyword evidence="7 8" id="KW-0472">Membrane</keyword>
<feature type="transmembrane region" description="Helical" evidence="8">
    <location>
        <begin position="224"/>
        <end position="245"/>
    </location>
</feature>
<organism evidence="9 10">
    <name type="scientific">Virgisporangium aliadipatigenens</name>
    <dbReference type="NCBI Taxonomy" id="741659"/>
    <lineage>
        <taxon>Bacteria</taxon>
        <taxon>Bacillati</taxon>
        <taxon>Actinomycetota</taxon>
        <taxon>Actinomycetes</taxon>
        <taxon>Micromonosporales</taxon>
        <taxon>Micromonosporaceae</taxon>
        <taxon>Virgisporangium</taxon>
    </lineage>
</organism>
<reference evidence="9" key="1">
    <citation type="submission" date="2021-01" db="EMBL/GenBank/DDBJ databases">
        <title>Whole genome shotgun sequence of Virgisporangium aliadipatigenens NBRC 105644.</title>
        <authorList>
            <person name="Komaki H."/>
            <person name="Tamura T."/>
        </authorList>
    </citation>
    <scope>NUCLEOTIDE SEQUENCE</scope>
    <source>
        <strain evidence="9">NBRC 105644</strain>
    </source>
</reference>
<sequence length="271" mass="27129">MNLVEALAVLLAGVVAGGMNAVVGSGTLVTFPTLLAFGYPPVLANVSNNVGLVPGSASGAYGYREKLTGLGPVVLRLAVASTLGGLTGAILLLYLPAAAFKAIVPVLLGIALVMVVLQPRLSKRLAERAALQPAGAPGRAAPQAVPGGAAARVRHVGPLLLLGVYGGGIYGGYFGAAQGVLLIGLLGTMYTTDLQEANAIKNVLAGVVNAVAAVVFVLVAEVAWLPAILIAVGSTAGGLLGARYGRRLPQNVLRALIVVVGVVAIVRLLIA</sequence>
<keyword evidence="3" id="KW-0813">Transport</keyword>
<evidence type="ECO:0000256" key="4">
    <source>
        <dbReference type="ARBA" id="ARBA00022475"/>
    </source>
</evidence>
<gene>
    <name evidence="9" type="ORF">Val02_32720</name>
</gene>
<evidence type="ECO:0000313" key="9">
    <source>
        <dbReference type="EMBL" id="GIJ46386.1"/>
    </source>
</evidence>
<dbReference type="InterPro" id="IPR052017">
    <property type="entry name" value="TSUP"/>
</dbReference>
<evidence type="ECO:0000256" key="5">
    <source>
        <dbReference type="ARBA" id="ARBA00022692"/>
    </source>
</evidence>
<accession>A0A8J3YM47</accession>
<dbReference type="InterPro" id="IPR002781">
    <property type="entry name" value="TM_pro_TauE-like"/>
</dbReference>
<dbReference type="AlphaFoldDB" id="A0A8J3YM47"/>
<evidence type="ECO:0000313" key="10">
    <source>
        <dbReference type="Proteomes" id="UP000619260"/>
    </source>
</evidence>
<dbReference type="GO" id="GO:0005886">
    <property type="term" value="C:plasma membrane"/>
    <property type="evidence" value="ECO:0007669"/>
    <property type="project" value="UniProtKB-SubCell"/>
</dbReference>
<evidence type="ECO:0000256" key="2">
    <source>
        <dbReference type="ARBA" id="ARBA00009142"/>
    </source>
</evidence>
<feature type="transmembrane region" description="Helical" evidence="8">
    <location>
        <begin position="73"/>
        <end position="95"/>
    </location>
</feature>
<dbReference type="Pfam" id="PF01925">
    <property type="entry name" value="TauE"/>
    <property type="match status" value="1"/>
</dbReference>
<dbReference type="EMBL" id="BOPF01000010">
    <property type="protein sequence ID" value="GIJ46386.1"/>
    <property type="molecule type" value="Genomic_DNA"/>
</dbReference>
<proteinExistence type="inferred from homology"/>
<dbReference type="PANTHER" id="PTHR30269:SF0">
    <property type="entry name" value="MEMBRANE TRANSPORTER PROTEIN YFCA-RELATED"/>
    <property type="match status" value="1"/>
</dbReference>
<comment type="caution">
    <text evidence="9">The sequence shown here is derived from an EMBL/GenBank/DDBJ whole genome shotgun (WGS) entry which is preliminary data.</text>
</comment>
<feature type="transmembrane region" description="Helical" evidence="8">
    <location>
        <begin position="168"/>
        <end position="187"/>
    </location>
</feature>
<feature type="transmembrane region" description="Helical" evidence="8">
    <location>
        <begin position="252"/>
        <end position="270"/>
    </location>
</feature>
<evidence type="ECO:0000256" key="3">
    <source>
        <dbReference type="ARBA" id="ARBA00022448"/>
    </source>
</evidence>
<feature type="transmembrane region" description="Helical" evidence="8">
    <location>
        <begin position="102"/>
        <end position="121"/>
    </location>
</feature>
<comment type="subcellular location">
    <subcellularLocation>
        <location evidence="1 8">Cell membrane</location>
        <topology evidence="1 8">Multi-pass membrane protein</topology>
    </subcellularLocation>
</comment>
<keyword evidence="5 8" id="KW-0812">Transmembrane</keyword>
<keyword evidence="10" id="KW-1185">Reference proteome</keyword>
<feature type="transmembrane region" description="Helical" evidence="8">
    <location>
        <begin position="199"/>
        <end position="218"/>
    </location>
</feature>
<name>A0A8J3YM47_9ACTN</name>
<dbReference type="RefSeq" id="WP_239152997.1">
    <property type="nucleotide sequence ID" value="NZ_BOPF01000010.1"/>
</dbReference>
<keyword evidence="4 8" id="KW-1003">Cell membrane</keyword>
<comment type="similarity">
    <text evidence="2 8">Belongs to the 4-toluene sulfonate uptake permease (TSUP) (TC 2.A.102) family.</text>
</comment>
<evidence type="ECO:0000256" key="7">
    <source>
        <dbReference type="ARBA" id="ARBA00023136"/>
    </source>
</evidence>